<dbReference type="GO" id="GO:0005634">
    <property type="term" value="C:nucleus"/>
    <property type="evidence" value="ECO:0007669"/>
    <property type="project" value="TreeGrafter"/>
</dbReference>
<feature type="domain" description="Protein kinase" evidence="11">
    <location>
        <begin position="54"/>
        <end position="416"/>
    </location>
</feature>
<keyword evidence="5" id="KW-0418">Kinase</keyword>
<evidence type="ECO:0000313" key="13">
    <source>
        <dbReference type="Proteomes" id="UP000246171"/>
    </source>
</evidence>
<dbReference type="SUPFAM" id="SSF56112">
    <property type="entry name" value="Protein kinase-like (PK-like)"/>
    <property type="match status" value="1"/>
</dbReference>
<dbReference type="EMBL" id="MSFU01000016">
    <property type="protein sequence ID" value="PWY70636.1"/>
    <property type="molecule type" value="Genomic_DNA"/>
</dbReference>
<dbReference type="FunFam" id="3.30.200.20:FF:000786">
    <property type="entry name" value="Protein kinase domain protein"/>
    <property type="match status" value="1"/>
</dbReference>
<dbReference type="RefSeq" id="XP_025386973.1">
    <property type="nucleotide sequence ID" value="XM_025527606.1"/>
</dbReference>
<comment type="catalytic activity">
    <reaction evidence="7">
        <text>L-threonyl-[protein] + ATP = O-phospho-L-threonyl-[protein] + ADP + H(+)</text>
        <dbReference type="Rhea" id="RHEA:46608"/>
        <dbReference type="Rhea" id="RHEA-COMP:11060"/>
        <dbReference type="Rhea" id="RHEA-COMP:11605"/>
        <dbReference type="ChEBI" id="CHEBI:15378"/>
        <dbReference type="ChEBI" id="CHEBI:30013"/>
        <dbReference type="ChEBI" id="CHEBI:30616"/>
        <dbReference type="ChEBI" id="CHEBI:61977"/>
        <dbReference type="ChEBI" id="CHEBI:456216"/>
        <dbReference type="EC" id="2.7.11.1"/>
    </reaction>
</comment>
<dbReference type="Proteomes" id="UP000246171">
    <property type="component" value="Unassembled WGS sequence"/>
</dbReference>
<comment type="caution">
    <text evidence="12">The sequence shown here is derived from an EMBL/GenBank/DDBJ whole genome shotgun (WGS) entry which is preliminary data.</text>
</comment>
<comment type="catalytic activity">
    <reaction evidence="8">
        <text>L-seryl-[protein] + ATP = O-phospho-L-seryl-[protein] + ADP + H(+)</text>
        <dbReference type="Rhea" id="RHEA:17989"/>
        <dbReference type="Rhea" id="RHEA-COMP:9863"/>
        <dbReference type="Rhea" id="RHEA-COMP:11604"/>
        <dbReference type="ChEBI" id="CHEBI:15378"/>
        <dbReference type="ChEBI" id="CHEBI:29999"/>
        <dbReference type="ChEBI" id="CHEBI:30616"/>
        <dbReference type="ChEBI" id="CHEBI:83421"/>
        <dbReference type="ChEBI" id="CHEBI:456216"/>
        <dbReference type="EC" id="2.7.11.1"/>
    </reaction>
</comment>
<evidence type="ECO:0000256" key="7">
    <source>
        <dbReference type="ARBA" id="ARBA00047899"/>
    </source>
</evidence>
<dbReference type="GO" id="GO:0005524">
    <property type="term" value="F:ATP binding"/>
    <property type="evidence" value="ECO:0007669"/>
    <property type="project" value="UniProtKB-UniRule"/>
</dbReference>
<reference evidence="12" key="1">
    <citation type="submission" date="2016-12" db="EMBL/GenBank/DDBJ databases">
        <title>The genomes of Aspergillus section Nigri reveals drivers in fungal speciation.</title>
        <authorList>
            <consortium name="DOE Joint Genome Institute"/>
            <person name="Vesth T.C."/>
            <person name="Nybo J."/>
            <person name="Theobald S."/>
            <person name="Brandl J."/>
            <person name="Frisvad J.C."/>
            <person name="Nielsen K.F."/>
            <person name="Lyhne E.K."/>
            <person name="Kogle M.E."/>
            <person name="Kuo A."/>
            <person name="Riley R."/>
            <person name="Clum A."/>
            <person name="Nolan M."/>
            <person name="Lipzen A."/>
            <person name="Salamov A."/>
            <person name="Henrissat B."/>
            <person name="Wiebenga A."/>
            <person name="De vries R.P."/>
            <person name="Grigoriev I.V."/>
            <person name="Mortensen U.H."/>
            <person name="Andersen M.R."/>
            <person name="Baker S.E."/>
        </authorList>
    </citation>
    <scope>NUCLEOTIDE SEQUENCE</scope>
    <source>
        <strain evidence="12">CBS 122712</strain>
    </source>
</reference>
<comment type="similarity">
    <text evidence="10">Belongs to the protein kinase superfamily.</text>
</comment>
<dbReference type="GO" id="GO:0050684">
    <property type="term" value="P:regulation of mRNA processing"/>
    <property type="evidence" value="ECO:0007669"/>
    <property type="project" value="TreeGrafter"/>
</dbReference>
<evidence type="ECO:0000256" key="10">
    <source>
        <dbReference type="RuleBase" id="RU000304"/>
    </source>
</evidence>
<sequence>MSLRGLIKQSPCRVSSVPVQALSAAELIGEECTPRYKPDHYYPVCLYDILNDRYQITAKLGWGTSSTVWLARDLNQWRWCSARYVAVKIKANNYATKEDAEGKLRITENITRANPRHVGRNFVSTLLYSFDLPSPHGTHVCMVFDPLCEPLWMLRRPFQGDVLPLDVLRPVAKLILEGLGYLHSECQVVHTDLKSDNVLMALRDHSILDRVSQDEVKEPLPQKQLEDRTIYLSRNHFGMEANSLGRPVITDFGLAVEGSQTHYHPIQPDSFRAPEVILGAGWEYSADIWNLGALIWFIARFADILVELAHGSGPFDGPDSNLSTFTEEAHLARIISVLGPPPVDVLHEAKYASRYFDTEGNFKHPGLILKSGGLDNTLHDVEGDDKQAFINVISRMLRWKGDGRDTVQGLLSDPWFRGV</sequence>
<name>A0A317V910_ASPEC</name>
<keyword evidence="6 9" id="KW-0067">ATP-binding</keyword>
<dbReference type="InterPro" id="IPR008271">
    <property type="entry name" value="Ser/Thr_kinase_AS"/>
</dbReference>
<gene>
    <name evidence="12" type="ORF">BO83DRAFT_315172</name>
</gene>
<dbReference type="Pfam" id="PF00069">
    <property type="entry name" value="Pkinase"/>
    <property type="match status" value="1"/>
</dbReference>
<feature type="binding site" evidence="9">
    <location>
        <position position="88"/>
    </location>
    <ligand>
        <name>ATP</name>
        <dbReference type="ChEBI" id="CHEBI:30616"/>
    </ligand>
</feature>
<dbReference type="GO" id="GO:0004674">
    <property type="term" value="F:protein serine/threonine kinase activity"/>
    <property type="evidence" value="ECO:0007669"/>
    <property type="project" value="UniProtKB-KW"/>
</dbReference>
<keyword evidence="2 10" id="KW-0723">Serine/threonine-protein kinase</keyword>
<dbReference type="Gene3D" id="3.30.200.20">
    <property type="entry name" value="Phosphorylase Kinase, domain 1"/>
    <property type="match status" value="1"/>
</dbReference>
<dbReference type="Gene3D" id="1.10.510.10">
    <property type="entry name" value="Transferase(Phosphotransferase) domain 1"/>
    <property type="match status" value="1"/>
</dbReference>
<evidence type="ECO:0000256" key="6">
    <source>
        <dbReference type="ARBA" id="ARBA00022840"/>
    </source>
</evidence>
<evidence type="ECO:0000313" key="12">
    <source>
        <dbReference type="EMBL" id="PWY70636.1"/>
    </source>
</evidence>
<dbReference type="SMART" id="SM00220">
    <property type="entry name" value="S_TKc"/>
    <property type="match status" value="1"/>
</dbReference>
<dbReference type="InterPro" id="IPR051334">
    <property type="entry name" value="SRPK"/>
</dbReference>
<evidence type="ECO:0000259" key="11">
    <source>
        <dbReference type="PROSITE" id="PS50011"/>
    </source>
</evidence>
<keyword evidence="4 9" id="KW-0547">Nucleotide-binding</keyword>
<evidence type="ECO:0000256" key="3">
    <source>
        <dbReference type="ARBA" id="ARBA00022679"/>
    </source>
</evidence>
<dbReference type="PROSITE" id="PS00108">
    <property type="entry name" value="PROTEIN_KINASE_ST"/>
    <property type="match status" value="1"/>
</dbReference>
<dbReference type="EC" id="2.7.11.1" evidence="1"/>
<keyword evidence="13" id="KW-1185">Reference proteome</keyword>
<evidence type="ECO:0000256" key="8">
    <source>
        <dbReference type="ARBA" id="ARBA00048679"/>
    </source>
</evidence>
<organism evidence="12 13">
    <name type="scientific">Aspergillus eucalypticola (strain CBS 122712 / IBT 29274)</name>
    <dbReference type="NCBI Taxonomy" id="1448314"/>
    <lineage>
        <taxon>Eukaryota</taxon>
        <taxon>Fungi</taxon>
        <taxon>Dikarya</taxon>
        <taxon>Ascomycota</taxon>
        <taxon>Pezizomycotina</taxon>
        <taxon>Eurotiomycetes</taxon>
        <taxon>Eurotiomycetidae</taxon>
        <taxon>Eurotiales</taxon>
        <taxon>Aspergillaceae</taxon>
        <taxon>Aspergillus</taxon>
        <taxon>Aspergillus subgen. Circumdati</taxon>
    </lineage>
</organism>
<evidence type="ECO:0000256" key="4">
    <source>
        <dbReference type="ARBA" id="ARBA00022741"/>
    </source>
</evidence>
<dbReference type="GeneID" id="37049568"/>
<dbReference type="GO" id="GO:0000245">
    <property type="term" value="P:spliceosomal complex assembly"/>
    <property type="evidence" value="ECO:0007669"/>
    <property type="project" value="TreeGrafter"/>
</dbReference>
<dbReference type="PANTHER" id="PTHR47634:SF9">
    <property type="entry name" value="PROTEIN KINASE DOMAIN-CONTAINING PROTEIN-RELATED"/>
    <property type="match status" value="1"/>
</dbReference>
<dbReference type="VEuPathDB" id="FungiDB:BO83DRAFT_315172"/>
<dbReference type="OrthoDB" id="5979581at2759"/>
<dbReference type="GO" id="GO:0005737">
    <property type="term" value="C:cytoplasm"/>
    <property type="evidence" value="ECO:0007669"/>
    <property type="project" value="TreeGrafter"/>
</dbReference>
<dbReference type="PANTHER" id="PTHR47634">
    <property type="entry name" value="PROTEIN KINASE DOMAIN-CONTAINING PROTEIN-RELATED"/>
    <property type="match status" value="1"/>
</dbReference>
<keyword evidence="3" id="KW-0808">Transferase</keyword>
<protein>
    <recommendedName>
        <fullName evidence="1">non-specific serine/threonine protein kinase</fullName>
        <ecNumber evidence="1">2.7.11.1</ecNumber>
    </recommendedName>
</protein>
<dbReference type="AlphaFoldDB" id="A0A317V910"/>
<dbReference type="PROSITE" id="PS00107">
    <property type="entry name" value="PROTEIN_KINASE_ATP"/>
    <property type="match status" value="1"/>
</dbReference>
<dbReference type="InterPro" id="IPR017441">
    <property type="entry name" value="Protein_kinase_ATP_BS"/>
</dbReference>
<evidence type="ECO:0000256" key="1">
    <source>
        <dbReference type="ARBA" id="ARBA00012513"/>
    </source>
</evidence>
<dbReference type="PROSITE" id="PS50011">
    <property type="entry name" value="PROTEIN_KINASE_DOM"/>
    <property type="match status" value="1"/>
</dbReference>
<accession>A0A317V910</accession>
<dbReference type="InterPro" id="IPR000719">
    <property type="entry name" value="Prot_kinase_dom"/>
</dbReference>
<dbReference type="InterPro" id="IPR011009">
    <property type="entry name" value="Kinase-like_dom_sf"/>
</dbReference>
<evidence type="ECO:0000256" key="2">
    <source>
        <dbReference type="ARBA" id="ARBA00022527"/>
    </source>
</evidence>
<proteinExistence type="inferred from homology"/>
<evidence type="ECO:0000256" key="5">
    <source>
        <dbReference type="ARBA" id="ARBA00022777"/>
    </source>
</evidence>
<evidence type="ECO:0000256" key="9">
    <source>
        <dbReference type="PROSITE-ProRule" id="PRU10141"/>
    </source>
</evidence>